<proteinExistence type="predicted"/>
<feature type="domain" description="VDE lipocalin" evidence="1">
    <location>
        <begin position="141"/>
        <end position="389"/>
    </location>
</feature>
<name>W9S244_9ROSA</name>
<organism evidence="2 3">
    <name type="scientific">Morus notabilis</name>
    <dbReference type="NCBI Taxonomy" id="981085"/>
    <lineage>
        <taxon>Eukaryota</taxon>
        <taxon>Viridiplantae</taxon>
        <taxon>Streptophyta</taxon>
        <taxon>Embryophyta</taxon>
        <taxon>Tracheophyta</taxon>
        <taxon>Spermatophyta</taxon>
        <taxon>Magnoliopsida</taxon>
        <taxon>eudicotyledons</taxon>
        <taxon>Gunneridae</taxon>
        <taxon>Pentapetalae</taxon>
        <taxon>rosids</taxon>
        <taxon>fabids</taxon>
        <taxon>Rosales</taxon>
        <taxon>Moraceae</taxon>
        <taxon>Moreae</taxon>
        <taxon>Morus</taxon>
    </lineage>
</organism>
<dbReference type="Pfam" id="PF07137">
    <property type="entry name" value="VDE"/>
    <property type="match status" value="1"/>
</dbReference>
<dbReference type="GO" id="GO:0010028">
    <property type="term" value="P:xanthophyll cycle"/>
    <property type="evidence" value="ECO:0007669"/>
    <property type="project" value="InterPro"/>
</dbReference>
<dbReference type="PANTHER" id="PTHR33970:SF1">
    <property type="entry name" value="VIOLAXANTHIN DE-EPOXIDASE, CHLOROPLASTIC"/>
    <property type="match status" value="1"/>
</dbReference>
<dbReference type="InterPro" id="IPR010788">
    <property type="entry name" value="VDE_dom"/>
</dbReference>
<dbReference type="PROSITE" id="PS00213">
    <property type="entry name" value="LIPOCALIN"/>
    <property type="match status" value="1"/>
</dbReference>
<dbReference type="GO" id="GO:0046422">
    <property type="term" value="F:violaxanthin de-epoxidase activity"/>
    <property type="evidence" value="ECO:0007669"/>
    <property type="project" value="InterPro"/>
</dbReference>
<dbReference type="InterPro" id="IPR022272">
    <property type="entry name" value="Lipocalin_CS"/>
</dbReference>
<dbReference type="GO" id="GO:0015994">
    <property type="term" value="P:chlorophyll metabolic process"/>
    <property type="evidence" value="ECO:0007669"/>
    <property type="project" value="TreeGrafter"/>
</dbReference>
<dbReference type="Proteomes" id="UP000030645">
    <property type="component" value="Unassembled WGS sequence"/>
</dbReference>
<dbReference type="PANTHER" id="PTHR33970">
    <property type="entry name" value="VIOLAXANTHIN DE-EPOXIDASE, CHLOROPLASTIC-RELATED"/>
    <property type="match status" value="1"/>
</dbReference>
<dbReference type="Gene3D" id="2.40.128.20">
    <property type="match status" value="1"/>
</dbReference>
<dbReference type="STRING" id="981085.W9S244"/>
<evidence type="ECO:0000259" key="1">
    <source>
        <dbReference type="Pfam" id="PF07137"/>
    </source>
</evidence>
<dbReference type="CDD" id="cd19420">
    <property type="entry name" value="lipocalin_VDE"/>
    <property type="match status" value="1"/>
</dbReference>
<gene>
    <name evidence="2" type="ORF">L484_006461</name>
</gene>
<accession>W9S244</accession>
<protein>
    <submittedName>
        <fullName evidence="2">Violaxanthin de-epoxidase</fullName>
    </submittedName>
</protein>
<dbReference type="InterPro" id="IPR044682">
    <property type="entry name" value="VDE"/>
</dbReference>
<dbReference type="InterPro" id="IPR012674">
    <property type="entry name" value="Calycin"/>
</dbReference>
<dbReference type="eggNOG" id="ENOG502QSFY">
    <property type="taxonomic scope" value="Eukaryota"/>
</dbReference>
<sequence length="509" mass="57656">MAMSARSICVGNNARVRPGLAIDDRFHRQKAVRFCVVVKFWPTSRNPRYFHLNITNSSRKFCGLGSKGTRLLCSRSEDTTSSFAMSANNAEVRGVAKYLVEKVPNALKEWRLLHLIKAVGLLACVLMFIPSANAVDALKTCACLLKECRVELAKCIANPSCAANIACLQTCNNRPDETECQASSLFLSWSQHCSSLLQRSVVDEFNECAVSRKKCVPRKSDVGEFPVPNPAVLVNSFNIENFSGKWFITSGLNPTFDAFDCQLHEFHTESGKLVGNITWRIPTPDGGFFTRSTMQRFVQDPKQPGILYNHDNEYLHYQDDWYILSSKAENKPDDYIFVYYRGRNDAWDGYGGAVVYTRSSVLPESIVPELERAAKSVGRDFSKFIRTDNTCGPEPPLVERLEKKIEEGERTIVKEVEQIEGEVEKKIEEGEKTIVEEVEQIEGQVEKVGQTERSLFQKLLEGFNVLKEDEEYLLKGLSKEEMEILDKLKMEASEVERLFGRALPIRKLR</sequence>
<dbReference type="SUPFAM" id="SSF50814">
    <property type="entry name" value="Lipocalins"/>
    <property type="match status" value="1"/>
</dbReference>
<dbReference type="GO" id="GO:0009507">
    <property type="term" value="C:chloroplast"/>
    <property type="evidence" value="ECO:0007669"/>
    <property type="project" value="TreeGrafter"/>
</dbReference>
<dbReference type="AlphaFoldDB" id="W9S244"/>
<reference evidence="3" key="1">
    <citation type="submission" date="2013-01" db="EMBL/GenBank/DDBJ databases">
        <title>Draft Genome Sequence of a Mulberry Tree, Morus notabilis C.K. Schneid.</title>
        <authorList>
            <person name="He N."/>
            <person name="Zhao S."/>
        </authorList>
    </citation>
    <scope>NUCLEOTIDE SEQUENCE</scope>
</reference>
<evidence type="ECO:0000313" key="2">
    <source>
        <dbReference type="EMBL" id="EXC21747.1"/>
    </source>
</evidence>
<keyword evidence="3" id="KW-1185">Reference proteome</keyword>
<evidence type="ECO:0000313" key="3">
    <source>
        <dbReference type="Proteomes" id="UP000030645"/>
    </source>
</evidence>
<dbReference type="EMBL" id="KE345949">
    <property type="protein sequence ID" value="EXC21747.1"/>
    <property type="molecule type" value="Genomic_DNA"/>
</dbReference>